<keyword evidence="2" id="KW-1185">Reference proteome</keyword>
<organism evidence="1 2">
    <name type="scientific">Tulasnella calospora MUT 4182</name>
    <dbReference type="NCBI Taxonomy" id="1051891"/>
    <lineage>
        <taxon>Eukaryota</taxon>
        <taxon>Fungi</taxon>
        <taxon>Dikarya</taxon>
        <taxon>Basidiomycota</taxon>
        <taxon>Agaricomycotina</taxon>
        <taxon>Agaricomycetes</taxon>
        <taxon>Cantharellales</taxon>
        <taxon>Tulasnellaceae</taxon>
        <taxon>Tulasnella</taxon>
    </lineage>
</organism>
<reference evidence="2" key="2">
    <citation type="submission" date="2015-01" db="EMBL/GenBank/DDBJ databases">
        <title>Evolutionary Origins and Diversification of the Mycorrhizal Mutualists.</title>
        <authorList>
            <consortium name="DOE Joint Genome Institute"/>
            <consortium name="Mycorrhizal Genomics Consortium"/>
            <person name="Kohler A."/>
            <person name="Kuo A."/>
            <person name="Nagy L.G."/>
            <person name="Floudas D."/>
            <person name="Copeland A."/>
            <person name="Barry K.W."/>
            <person name="Cichocki N."/>
            <person name="Veneault-Fourrey C."/>
            <person name="LaButti K."/>
            <person name="Lindquist E.A."/>
            <person name="Lipzen A."/>
            <person name="Lundell T."/>
            <person name="Morin E."/>
            <person name="Murat C."/>
            <person name="Riley R."/>
            <person name="Ohm R."/>
            <person name="Sun H."/>
            <person name="Tunlid A."/>
            <person name="Henrissat B."/>
            <person name="Grigoriev I.V."/>
            <person name="Hibbett D.S."/>
            <person name="Martin F."/>
        </authorList>
    </citation>
    <scope>NUCLEOTIDE SEQUENCE [LARGE SCALE GENOMIC DNA]</scope>
    <source>
        <strain evidence="2">MUT 4182</strain>
    </source>
</reference>
<evidence type="ECO:0000313" key="2">
    <source>
        <dbReference type="Proteomes" id="UP000054248"/>
    </source>
</evidence>
<sequence>MRGSGRPSIIQARLGETHSENVWVGELLKVFISLQEGLPREPLAAVRWLKSTDTCPLRKNVWTEYRDVLDVKIWEYQTFLNESSLALPTIIPFSKIISEAARITVRKSKGSLEKLWLTIGLDKHGTRL</sequence>
<dbReference type="EMBL" id="KN824024">
    <property type="protein sequence ID" value="KIO15494.1"/>
    <property type="molecule type" value="Genomic_DNA"/>
</dbReference>
<reference evidence="1 2" key="1">
    <citation type="submission" date="2014-04" db="EMBL/GenBank/DDBJ databases">
        <authorList>
            <consortium name="DOE Joint Genome Institute"/>
            <person name="Kuo A."/>
            <person name="Girlanda M."/>
            <person name="Perotto S."/>
            <person name="Kohler A."/>
            <person name="Nagy L.G."/>
            <person name="Floudas D."/>
            <person name="Copeland A."/>
            <person name="Barry K.W."/>
            <person name="Cichocki N."/>
            <person name="Veneault-Fourrey C."/>
            <person name="LaButti K."/>
            <person name="Lindquist E.A."/>
            <person name="Lipzen A."/>
            <person name="Lundell T."/>
            <person name="Morin E."/>
            <person name="Murat C."/>
            <person name="Sun H."/>
            <person name="Tunlid A."/>
            <person name="Henrissat B."/>
            <person name="Grigoriev I.V."/>
            <person name="Hibbett D.S."/>
            <person name="Martin F."/>
            <person name="Nordberg H.P."/>
            <person name="Cantor M.N."/>
            <person name="Hua S.X."/>
        </authorList>
    </citation>
    <scope>NUCLEOTIDE SEQUENCE [LARGE SCALE GENOMIC DNA]</scope>
    <source>
        <strain evidence="1 2">MUT 4182</strain>
    </source>
</reference>
<dbReference type="AlphaFoldDB" id="A0A0C3Q0J6"/>
<gene>
    <name evidence="1" type="ORF">M407DRAFT_34924</name>
</gene>
<evidence type="ECO:0000313" key="1">
    <source>
        <dbReference type="EMBL" id="KIO15494.1"/>
    </source>
</evidence>
<accession>A0A0C3Q0J6</accession>
<name>A0A0C3Q0J6_9AGAM</name>
<dbReference type="Proteomes" id="UP000054248">
    <property type="component" value="Unassembled WGS sequence"/>
</dbReference>
<proteinExistence type="predicted"/>
<dbReference type="HOGENOM" id="CLU_1961189_0_0_1"/>
<protein>
    <submittedName>
        <fullName evidence="1">Uncharacterized protein</fullName>
    </submittedName>
</protein>